<evidence type="ECO:0000256" key="1">
    <source>
        <dbReference type="ARBA" id="ARBA00004123"/>
    </source>
</evidence>
<dbReference type="SMART" id="SM00398">
    <property type="entry name" value="HMG"/>
    <property type="match status" value="1"/>
</dbReference>
<feature type="DNA-binding region" description="HMG box" evidence="4">
    <location>
        <begin position="264"/>
        <end position="335"/>
    </location>
</feature>
<keyword evidence="3 4" id="KW-0539">Nucleus</keyword>
<feature type="region of interest" description="Disordered" evidence="5">
    <location>
        <begin position="338"/>
        <end position="441"/>
    </location>
</feature>
<proteinExistence type="predicted"/>
<feature type="compositionally biased region" description="Polar residues" evidence="5">
    <location>
        <begin position="13"/>
        <end position="35"/>
    </location>
</feature>
<gene>
    <name evidence="7" type="ORF">Amon01_000296600</name>
</gene>
<feature type="compositionally biased region" description="Basic and acidic residues" evidence="5">
    <location>
        <begin position="427"/>
        <end position="441"/>
    </location>
</feature>
<dbReference type="Pfam" id="PF24245">
    <property type="entry name" value="INO80F"/>
    <property type="match status" value="1"/>
</dbReference>
<dbReference type="Gene3D" id="1.10.30.10">
    <property type="entry name" value="High mobility group box domain"/>
    <property type="match status" value="1"/>
</dbReference>
<feature type="region of interest" description="Disordered" evidence="5">
    <location>
        <begin position="1"/>
        <end position="61"/>
    </location>
</feature>
<keyword evidence="2 4" id="KW-0238">DNA-binding</keyword>
<evidence type="ECO:0000256" key="3">
    <source>
        <dbReference type="ARBA" id="ARBA00023242"/>
    </source>
</evidence>
<evidence type="ECO:0000259" key="6">
    <source>
        <dbReference type="PROSITE" id="PS50118"/>
    </source>
</evidence>
<dbReference type="InterPro" id="IPR050342">
    <property type="entry name" value="HMGB"/>
</dbReference>
<evidence type="ECO:0000256" key="4">
    <source>
        <dbReference type="PROSITE-ProRule" id="PRU00267"/>
    </source>
</evidence>
<accession>A0A9W6YWG3</accession>
<feature type="compositionally biased region" description="Low complexity" evidence="5">
    <location>
        <begin position="36"/>
        <end position="61"/>
    </location>
</feature>
<name>A0A9W6YWG3_AMBMO</name>
<comment type="caution">
    <text evidence="7">The sequence shown here is derived from an EMBL/GenBank/DDBJ whole genome shotgun (WGS) entry which is preliminary data.</text>
</comment>
<dbReference type="InterPro" id="IPR056513">
    <property type="entry name" value="INO80F"/>
</dbReference>
<evidence type="ECO:0000256" key="2">
    <source>
        <dbReference type="ARBA" id="ARBA00023125"/>
    </source>
</evidence>
<dbReference type="PANTHER" id="PTHR48112:SF13">
    <property type="entry name" value="NON-HISTONE PROTEIN 10"/>
    <property type="match status" value="1"/>
</dbReference>
<sequence length="441" mass="49783">MNIERTPGRRRSSSNTSQGSPQRNINDSKISYSKHSINSNFAYSSPSSAPSSSSSSTTRSSVGVKTSKQIFPFENEALRLKQKCKDLSQKITDLEGSNELQTLLVSRLRQAIKRLRFEYTILMESLEKKSIEGPIPNIGKITADNLDPSDLQGLSLDDITKLLTTTPYEIAKANELLLPYIQDELELDPVNIQRQQQLQRESQNTNVSCSDNVPLASANSSPEVFKMATMKASTGDNKRKKRGNGSSQSSKSKLKKQPKDPNLPKKPTNAYLVFCEQNKARLKTNFEINNPGSKVDMSKITSEAWNSMDKEGKKPYYEVFQKDQVRYHAEMEEYNRKKEAGLFDDVDGGGSNVDAYDNNDNDDDDDDDVTQMAKKKTKNKKKKKSYKRRKTDDDTKVKLEADDNEESSNLRSEDVDSNNNNQEYSGDDNKEELMTLRSDPE</sequence>
<dbReference type="OrthoDB" id="10070927at2759"/>
<dbReference type="AlphaFoldDB" id="A0A9W6YWG3"/>
<comment type="subcellular location">
    <subcellularLocation>
        <location evidence="1">Nucleus</location>
    </subcellularLocation>
</comment>
<dbReference type="GO" id="GO:0003677">
    <property type="term" value="F:DNA binding"/>
    <property type="evidence" value="ECO:0007669"/>
    <property type="project" value="UniProtKB-UniRule"/>
</dbReference>
<dbReference type="Pfam" id="PF00505">
    <property type="entry name" value="HMG_box"/>
    <property type="match status" value="1"/>
</dbReference>
<feature type="compositionally biased region" description="Polar residues" evidence="5">
    <location>
        <begin position="204"/>
        <end position="222"/>
    </location>
</feature>
<dbReference type="SUPFAM" id="SSF47095">
    <property type="entry name" value="HMG-box"/>
    <property type="match status" value="1"/>
</dbReference>
<feature type="region of interest" description="Disordered" evidence="5">
    <location>
        <begin position="196"/>
        <end position="270"/>
    </location>
</feature>
<organism evidence="7 8">
    <name type="scientific">Ambrosiozyma monospora</name>
    <name type="common">Yeast</name>
    <name type="synonym">Endomycopsis monosporus</name>
    <dbReference type="NCBI Taxonomy" id="43982"/>
    <lineage>
        <taxon>Eukaryota</taxon>
        <taxon>Fungi</taxon>
        <taxon>Dikarya</taxon>
        <taxon>Ascomycota</taxon>
        <taxon>Saccharomycotina</taxon>
        <taxon>Pichiomycetes</taxon>
        <taxon>Pichiales</taxon>
        <taxon>Pichiaceae</taxon>
        <taxon>Ambrosiozyma</taxon>
    </lineage>
</organism>
<reference evidence="7" key="1">
    <citation type="submission" date="2023-04" db="EMBL/GenBank/DDBJ databases">
        <title>Ambrosiozyma monospora NBRC 1965.</title>
        <authorList>
            <person name="Ichikawa N."/>
            <person name="Sato H."/>
            <person name="Tonouchi N."/>
        </authorList>
    </citation>
    <scope>NUCLEOTIDE SEQUENCE</scope>
    <source>
        <strain evidence="7">NBRC 1965</strain>
    </source>
</reference>
<feature type="compositionally biased region" description="Acidic residues" evidence="5">
    <location>
        <begin position="357"/>
        <end position="369"/>
    </location>
</feature>
<feature type="domain" description="HMG box" evidence="6">
    <location>
        <begin position="264"/>
        <end position="335"/>
    </location>
</feature>
<dbReference type="GO" id="GO:0005634">
    <property type="term" value="C:nucleus"/>
    <property type="evidence" value="ECO:0007669"/>
    <property type="project" value="UniProtKB-SubCell"/>
</dbReference>
<dbReference type="Proteomes" id="UP001165063">
    <property type="component" value="Unassembled WGS sequence"/>
</dbReference>
<feature type="compositionally biased region" description="Basic residues" evidence="5">
    <location>
        <begin position="373"/>
        <end position="389"/>
    </location>
</feature>
<dbReference type="PROSITE" id="PS50118">
    <property type="entry name" value="HMG_BOX_2"/>
    <property type="match status" value="1"/>
</dbReference>
<keyword evidence="8" id="KW-1185">Reference proteome</keyword>
<feature type="compositionally biased region" description="Basic and acidic residues" evidence="5">
    <location>
        <begin position="390"/>
        <end position="401"/>
    </location>
</feature>
<evidence type="ECO:0000256" key="5">
    <source>
        <dbReference type="SAM" id="MobiDB-lite"/>
    </source>
</evidence>
<dbReference type="InterPro" id="IPR009071">
    <property type="entry name" value="HMG_box_dom"/>
</dbReference>
<dbReference type="PANTHER" id="PTHR48112">
    <property type="entry name" value="HIGH MOBILITY GROUP PROTEIN DSP1"/>
    <property type="match status" value="1"/>
</dbReference>
<evidence type="ECO:0000313" key="7">
    <source>
        <dbReference type="EMBL" id="GMG24588.1"/>
    </source>
</evidence>
<protein>
    <submittedName>
        <fullName evidence="7">Unnamed protein product</fullName>
    </submittedName>
</protein>
<evidence type="ECO:0000313" key="8">
    <source>
        <dbReference type="Proteomes" id="UP001165063"/>
    </source>
</evidence>
<dbReference type="EMBL" id="BSXU01001172">
    <property type="protein sequence ID" value="GMG24588.1"/>
    <property type="molecule type" value="Genomic_DNA"/>
</dbReference>
<dbReference type="InterPro" id="IPR036910">
    <property type="entry name" value="HMG_box_dom_sf"/>
</dbReference>